<dbReference type="InterPro" id="IPR008995">
    <property type="entry name" value="Mo/tungstate-bd_C_term_dom"/>
</dbReference>
<evidence type="ECO:0000313" key="6">
    <source>
        <dbReference type="EMBL" id="BDG73446.1"/>
    </source>
</evidence>
<dbReference type="SUPFAM" id="SSF50331">
    <property type="entry name" value="MOP-like"/>
    <property type="match status" value="1"/>
</dbReference>
<dbReference type="SMART" id="SM00382">
    <property type="entry name" value="AAA"/>
    <property type="match status" value="1"/>
</dbReference>
<feature type="region of interest" description="Disordered" evidence="4">
    <location>
        <begin position="1"/>
        <end position="37"/>
    </location>
</feature>
<dbReference type="SUPFAM" id="SSF52540">
    <property type="entry name" value="P-loop containing nucleoside triphosphate hydrolases"/>
    <property type="match status" value="1"/>
</dbReference>
<keyword evidence="2" id="KW-0547">Nucleotide-binding</keyword>
<evidence type="ECO:0000313" key="7">
    <source>
        <dbReference type="Proteomes" id="UP000831327"/>
    </source>
</evidence>
<keyword evidence="1" id="KW-0813">Transport</keyword>
<evidence type="ECO:0000256" key="1">
    <source>
        <dbReference type="ARBA" id="ARBA00022448"/>
    </source>
</evidence>
<evidence type="ECO:0000259" key="5">
    <source>
        <dbReference type="PROSITE" id="PS50893"/>
    </source>
</evidence>
<evidence type="ECO:0000256" key="2">
    <source>
        <dbReference type="ARBA" id="ARBA00022741"/>
    </source>
</evidence>
<keyword evidence="7" id="KW-1185">Reference proteome</keyword>
<dbReference type="EMBL" id="AP025637">
    <property type="protein sequence ID" value="BDG73446.1"/>
    <property type="molecule type" value="Genomic_DNA"/>
</dbReference>
<dbReference type="Pfam" id="PF00005">
    <property type="entry name" value="ABC_tran"/>
    <property type="match status" value="1"/>
</dbReference>
<name>A0ABM7Y6A2_9PROT</name>
<dbReference type="InterPro" id="IPR013611">
    <property type="entry name" value="Transp-assoc_OB_typ2"/>
</dbReference>
<evidence type="ECO:0000256" key="3">
    <source>
        <dbReference type="ARBA" id="ARBA00022840"/>
    </source>
</evidence>
<dbReference type="Proteomes" id="UP000831327">
    <property type="component" value="Chromosome"/>
</dbReference>
<sequence>MGEPIQGSASSGPPVIGPPGRLGGPIQTSGPSGPAAIGPPALLRAEALTKRFGAALALDALDLEIAPGEFFALLGGSGSGKSTLLRIIAGFEAPDSGRLLLDGRDLLGTPPWARPVNMMFQSYALFPHMSVADNVAYGLRRARTAKDEIARRVAAALAMVGLDGLGARRPHQLSGGQKQRVALARSLVMRPRLLLLDEPLGALDAGLRERTGFELRALQRETGAAFVMVTHDQEEALALADRVAVLQAGRVAQVGPPRAIYERPASRFVARFLGAANVLEGRATEGRFDSAEAGATFAGEIPPCTVAVALRPERIVIAPGAQGPNTATGVVEDVAFRGDESLLVVRLSGGAALRVAHAEEDGTPPDRGASVTLAWDAASVVALPA</sequence>
<evidence type="ECO:0000256" key="4">
    <source>
        <dbReference type="SAM" id="MobiDB-lite"/>
    </source>
</evidence>
<dbReference type="InterPro" id="IPR050093">
    <property type="entry name" value="ABC_SmlMolc_Importer"/>
</dbReference>
<dbReference type="InterPro" id="IPR003593">
    <property type="entry name" value="AAA+_ATPase"/>
</dbReference>
<dbReference type="PROSITE" id="PS00211">
    <property type="entry name" value="ABC_TRANSPORTER_1"/>
    <property type="match status" value="1"/>
</dbReference>
<organism evidence="6 7">
    <name type="scientific">Roseomonas fluvialis</name>
    <dbReference type="NCBI Taxonomy" id="1750527"/>
    <lineage>
        <taxon>Bacteria</taxon>
        <taxon>Pseudomonadati</taxon>
        <taxon>Pseudomonadota</taxon>
        <taxon>Alphaproteobacteria</taxon>
        <taxon>Acetobacterales</taxon>
        <taxon>Roseomonadaceae</taxon>
        <taxon>Roseomonas</taxon>
    </lineage>
</organism>
<reference evidence="6 7" key="1">
    <citation type="journal article" date="2016" name="Microbes Environ.">
        <title>Phylogenetically diverse aerobic anoxygenic phototrophic bacteria isolated from epilithic biofilms in Tama river, Japan.</title>
        <authorList>
            <person name="Hirose S."/>
            <person name="Matsuura K."/>
            <person name="Haruta S."/>
        </authorList>
    </citation>
    <scope>NUCLEOTIDE SEQUENCE [LARGE SCALE GENOMIC DNA]</scope>
    <source>
        <strain evidence="6 7">S08</strain>
    </source>
</reference>
<dbReference type="PANTHER" id="PTHR42781:SF4">
    <property type="entry name" value="SPERMIDINE_PUTRESCINE IMPORT ATP-BINDING PROTEIN POTA"/>
    <property type="match status" value="1"/>
</dbReference>
<dbReference type="InterPro" id="IPR003439">
    <property type="entry name" value="ABC_transporter-like_ATP-bd"/>
</dbReference>
<dbReference type="Pfam" id="PF08402">
    <property type="entry name" value="TOBE_2"/>
    <property type="match status" value="1"/>
</dbReference>
<dbReference type="PANTHER" id="PTHR42781">
    <property type="entry name" value="SPERMIDINE/PUTRESCINE IMPORT ATP-BINDING PROTEIN POTA"/>
    <property type="match status" value="1"/>
</dbReference>
<keyword evidence="3" id="KW-0067">ATP-binding</keyword>
<gene>
    <name evidence="6" type="ORF">Rmf_33750</name>
</gene>
<proteinExistence type="predicted"/>
<accession>A0ABM7Y6A2</accession>
<dbReference type="PROSITE" id="PS50893">
    <property type="entry name" value="ABC_TRANSPORTER_2"/>
    <property type="match status" value="1"/>
</dbReference>
<feature type="domain" description="ABC transporter" evidence="5">
    <location>
        <begin position="43"/>
        <end position="273"/>
    </location>
</feature>
<protein>
    <submittedName>
        <fullName evidence="6">Polyamine-transporting ATPase</fullName>
    </submittedName>
</protein>
<dbReference type="InterPro" id="IPR017871">
    <property type="entry name" value="ABC_transporter-like_CS"/>
</dbReference>
<dbReference type="InterPro" id="IPR027417">
    <property type="entry name" value="P-loop_NTPase"/>
</dbReference>
<dbReference type="Gene3D" id="3.40.50.300">
    <property type="entry name" value="P-loop containing nucleotide triphosphate hydrolases"/>
    <property type="match status" value="1"/>
</dbReference>